<comment type="caution">
    <text evidence="1">The sequence shown here is derived from an EMBL/GenBank/DDBJ whole genome shotgun (WGS) entry which is preliminary data.</text>
</comment>
<evidence type="ECO:0000313" key="2">
    <source>
        <dbReference type="Proteomes" id="UP000824248"/>
    </source>
</evidence>
<gene>
    <name evidence="1" type="ORF">H9854_02725</name>
</gene>
<reference evidence="1" key="2">
    <citation type="submission" date="2021-04" db="EMBL/GenBank/DDBJ databases">
        <authorList>
            <person name="Gilroy R."/>
        </authorList>
    </citation>
    <scope>NUCLEOTIDE SEQUENCE</scope>
    <source>
        <strain evidence="1">1193</strain>
    </source>
</reference>
<dbReference type="AlphaFoldDB" id="A0A9D2B5F9"/>
<organism evidence="1 2">
    <name type="scientific">Candidatus Halomonas stercoripullorum</name>
    <dbReference type="NCBI Taxonomy" id="2838617"/>
    <lineage>
        <taxon>Bacteria</taxon>
        <taxon>Pseudomonadati</taxon>
        <taxon>Pseudomonadota</taxon>
        <taxon>Gammaproteobacteria</taxon>
        <taxon>Oceanospirillales</taxon>
        <taxon>Halomonadaceae</taxon>
        <taxon>Halomonas</taxon>
    </lineage>
</organism>
<dbReference type="Proteomes" id="UP000824248">
    <property type="component" value="Unassembled WGS sequence"/>
</dbReference>
<protein>
    <submittedName>
        <fullName evidence="1">VWA domain-containing protein</fullName>
    </submittedName>
</protein>
<accession>A0A9D2B5F9</accession>
<dbReference type="EMBL" id="DXFC01000077">
    <property type="protein sequence ID" value="HIX61134.1"/>
    <property type="molecule type" value="Genomic_DNA"/>
</dbReference>
<reference evidence="1" key="1">
    <citation type="journal article" date="2021" name="PeerJ">
        <title>Extensive microbial diversity within the chicken gut microbiome revealed by metagenomics and culture.</title>
        <authorList>
            <person name="Gilroy R."/>
            <person name="Ravi A."/>
            <person name="Getino M."/>
            <person name="Pursley I."/>
            <person name="Horton D.L."/>
            <person name="Alikhan N.F."/>
            <person name="Baker D."/>
            <person name="Gharbi K."/>
            <person name="Hall N."/>
            <person name="Watson M."/>
            <person name="Adriaenssens E.M."/>
            <person name="Foster-Nyarko E."/>
            <person name="Jarju S."/>
            <person name="Secka A."/>
            <person name="Antonio M."/>
            <person name="Oren A."/>
            <person name="Chaudhuri R.R."/>
            <person name="La Ragione R."/>
            <person name="Hildebrand F."/>
            <person name="Pallen M.J."/>
        </authorList>
    </citation>
    <scope>NUCLEOTIDE SEQUENCE</scope>
    <source>
        <strain evidence="1">1193</strain>
    </source>
</reference>
<dbReference type="Pfam" id="PF05762">
    <property type="entry name" value="VWA_CoxE"/>
    <property type="match status" value="1"/>
</dbReference>
<name>A0A9D2B5F9_9GAMM</name>
<dbReference type="PANTHER" id="PTHR39338:SF7">
    <property type="entry name" value="BLL6692 PROTEIN"/>
    <property type="match status" value="1"/>
</dbReference>
<sequence>MFIGLFETLKRAGVPVSLRELLDLHAVVERGVVFADMEAFYQVARTVMVKDERHFDRFDRAFAAWFDGLESLDAAIEALIPDDWLRHEFEKQLSEEEKAQIESLGGLEQLIETFKRRLEEQQERHAGGNKWIGTGGTSPFGAYGYNPEGIRIGQEGSRHRRAVKVWDERRFRDYDDSLELGTRNIKMALRRLRKFARQGAAEEFDVDSTIRDTARDAGLLNVRMRPERHNAVKVLLFLDVGGSMDDHIRVCEELFSAARSEFKHLEHYYFHNCLYEGVWRSNFQNHSQPHMRRMNERIPTMDILHTYGNDYQVVIVGDAAMSPYEITHRGGSVEHFNDEPGGVWLKRLVAKFPRLVWLNPMPPRAWEYTHSTQLIRQLIDDRMYPMTLEGLENAMRELAR</sequence>
<evidence type="ECO:0000313" key="1">
    <source>
        <dbReference type="EMBL" id="HIX61134.1"/>
    </source>
</evidence>
<proteinExistence type="predicted"/>
<dbReference type="InterPro" id="IPR008912">
    <property type="entry name" value="Uncharacterised_CoxE"/>
</dbReference>
<dbReference type="PANTHER" id="PTHR39338">
    <property type="entry name" value="BLL5662 PROTEIN-RELATED"/>
    <property type="match status" value="1"/>
</dbReference>